<evidence type="ECO:0000313" key="3">
    <source>
        <dbReference type="Proteomes" id="UP000563426"/>
    </source>
</evidence>
<dbReference type="Pfam" id="PF09346">
    <property type="entry name" value="SMI1_KNR4"/>
    <property type="match status" value="1"/>
</dbReference>
<comment type="caution">
    <text evidence="2">The sequence shown here is derived from an EMBL/GenBank/DDBJ whole genome shotgun (WGS) entry which is preliminary data.</text>
</comment>
<dbReference type="EMBL" id="JABFJV010000015">
    <property type="protein sequence ID" value="NOK32501.1"/>
    <property type="molecule type" value="Genomic_DNA"/>
</dbReference>
<evidence type="ECO:0000313" key="2">
    <source>
        <dbReference type="EMBL" id="NOK32501.1"/>
    </source>
</evidence>
<dbReference type="AlphaFoldDB" id="A0A3A8I872"/>
<dbReference type="InterPro" id="IPR037883">
    <property type="entry name" value="Knr4/Smi1-like_sf"/>
</dbReference>
<dbReference type="Proteomes" id="UP000563426">
    <property type="component" value="Unassembled WGS sequence"/>
</dbReference>
<name>A0A3A8I872_9BACT</name>
<evidence type="ECO:0000259" key="1">
    <source>
        <dbReference type="SMART" id="SM00860"/>
    </source>
</evidence>
<organism evidence="2 3">
    <name type="scientific">Corallococcus exercitus</name>
    <dbReference type="NCBI Taxonomy" id="2316736"/>
    <lineage>
        <taxon>Bacteria</taxon>
        <taxon>Pseudomonadati</taxon>
        <taxon>Myxococcota</taxon>
        <taxon>Myxococcia</taxon>
        <taxon>Myxococcales</taxon>
        <taxon>Cystobacterineae</taxon>
        <taxon>Myxococcaceae</taxon>
        <taxon>Corallococcus</taxon>
    </lineage>
</organism>
<proteinExistence type="predicted"/>
<dbReference type="InterPro" id="IPR018958">
    <property type="entry name" value="Knr4/Smi1-like_dom"/>
</dbReference>
<dbReference type="OrthoDB" id="5505403at2"/>
<dbReference type="RefSeq" id="WP_120525464.1">
    <property type="nucleotide sequence ID" value="NZ_JABFJV010000015.1"/>
</dbReference>
<reference evidence="2 3" key="1">
    <citation type="submission" date="2020-05" db="EMBL/GenBank/DDBJ databases">
        <authorList>
            <person name="Whitworth D."/>
        </authorList>
    </citation>
    <scope>NUCLEOTIDE SEQUENCE [LARGE SCALE GENOMIC DNA]</scope>
    <source>
        <strain evidence="2 3">AB043B</strain>
    </source>
</reference>
<dbReference type="SUPFAM" id="SSF160631">
    <property type="entry name" value="SMI1/KNR4-like"/>
    <property type="match status" value="1"/>
</dbReference>
<feature type="domain" description="Knr4/Smi1-like" evidence="1">
    <location>
        <begin position="19"/>
        <end position="149"/>
    </location>
</feature>
<dbReference type="Gene3D" id="3.40.1580.10">
    <property type="entry name" value="SMI1/KNR4-like"/>
    <property type="match status" value="1"/>
</dbReference>
<accession>A0A3A8I872</accession>
<sequence>MTMTALLKEVSRLHHAHPPATPEQIDAFEQRMGWRLDADMRAFYLHCDGAELFGQWSPEYGRVIDPAFRFFPLAMIRRARVVMLKDDSDKAGPASWYAACEVRDSNYIIVDVSEQHDGRYPIIDGYREAFPDPYYCRRISGSFGEFLEGALRSNEQWFWLRDEE</sequence>
<gene>
    <name evidence="2" type="ORF">HMI49_04735</name>
</gene>
<dbReference type="SMART" id="SM00860">
    <property type="entry name" value="SMI1_KNR4"/>
    <property type="match status" value="1"/>
</dbReference>
<protein>
    <submittedName>
        <fullName evidence="2">SMI1/KNR4 family protein</fullName>
    </submittedName>
</protein>
<keyword evidence="3" id="KW-1185">Reference proteome</keyword>